<dbReference type="EMBL" id="JAEDXG010000003">
    <property type="protein sequence ID" value="MBH9695743.1"/>
    <property type="molecule type" value="Genomic_DNA"/>
</dbReference>
<protein>
    <submittedName>
        <fullName evidence="1">Acyl carrier protein</fullName>
    </submittedName>
</protein>
<accession>A0A8I1AFP3</accession>
<dbReference type="AlphaFoldDB" id="A0A8I1AFP3"/>
<evidence type="ECO:0000313" key="2">
    <source>
        <dbReference type="Proteomes" id="UP000645612"/>
    </source>
</evidence>
<organism evidence="1 2">
    <name type="scientific">Burkholderia cepacia</name>
    <name type="common">Pseudomonas cepacia</name>
    <dbReference type="NCBI Taxonomy" id="292"/>
    <lineage>
        <taxon>Bacteria</taxon>
        <taxon>Pseudomonadati</taxon>
        <taxon>Pseudomonadota</taxon>
        <taxon>Betaproteobacteria</taxon>
        <taxon>Burkholderiales</taxon>
        <taxon>Burkholderiaceae</taxon>
        <taxon>Burkholderia</taxon>
        <taxon>Burkholderia cepacia complex</taxon>
    </lineage>
</organism>
<dbReference type="Gene3D" id="1.10.1200.10">
    <property type="entry name" value="ACP-like"/>
    <property type="match status" value="1"/>
</dbReference>
<sequence length="96" mass="10524">MTQLELEELLIVAVNNVQKTSGREETDVTAETVPLDDLPGFDSLNGVEITVEVMEQLELPLEANNIFVADHKPLSIRDVAKMLSEMHPKLSGPIGV</sequence>
<dbReference type="Proteomes" id="UP000645612">
    <property type="component" value="Unassembled WGS sequence"/>
</dbReference>
<dbReference type="InterPro" id="IPR036736">
    <property type="entry name" value="ACP-like_sf"/>
</dbReference>
<proteinExistence type="predicted"/>
<gene>
    <name evidence="1" type="ORF">JAO13_04695</name>
</gene>
<reference evidence="1" key="1">
    <citation type="submission" date="2020-12" db="EMBL/GenBank/DDBJ databases">
        <title>Burkholderia cepacia complex in Mexico.</title>
        <authorList>
            <person name="Estrada P."/>
        </authorList>
    </citation>
    <scope>NUCLEOTIDE SEQUENCE</scope>
    <source>
        <strain evidence="1">871</strain>
    </source>
</reference>
<dbReference type="RefSeq" id="WP_176129979.1">
    <property type="nucleotide sequence ID" value="NZ_CADDZZ010000004.1"/>
</dbReference>
<name>A0A8I1AFP3_BURCE</name>
<evidence type="ECO:0000313" key="1">
    <source>
        <dbReference type="EMBL" id="MBH9695743.1"/>
    </source>
</evidence>
<comment type="caution">
    <text evidence="1">The sequence shown here is derived from an EMBL/GenBank/DDBJ whole genome shotgun (WGS) entry which is preliminary data.</text>
</comment>